<sequence>MESSTSLNDGSNSIDKISDNFTSIEVDSKGSLNETSMESSAKINEGSKGELVNTKIFQNNGKGTLNQEDEKNEDNGVHYNIDPSNSTDASSEEGIYAKKNFTIPDFDNSEKVSEENHDPANNTRINLKNLVSSKIDLNNANNDDKDKNH</sequence>
<reference evidence="3" key="1">
    <citation type="submission" date="2022-11" db="UniProtKB">
        <authorList>
            <consortium name="WormBaseParasite"/>
        </authorList>
    </citation>
    <scope>IDENTIFICATION</scope>
</reference>
<dbReference type="AlphaFoldDB" id="A0A914EKI5"/>
<evidence type="ECO:0000313" key="3">
    <source>
        <dbReference type="WBParaSite" id="ACRNAN_scaffold9025.g8440.t1"/>
    </source>
</evidence>
<name>A0A914EKI5_9BILA</name>
<feature type="compositionally biased region" description="Polar residues" evidence="1">
    <location>
        <begin position="55"/>
        <end position="66"/>
    </location>
</feature>
<dbReference type="Proteomes" id="UP000887540">
    <property type="component" value="Unplaced"/>
</dbReference>
<keyword evidence="2" id="KW-1185">Reference proteome</keyword>
<evidence type="ECO:0000256" key="1">
    <source>
        <dbReference type="SAM" id="MobiDB-lite"/>
    </source>
</evidence>
<feature type="compositionally biased region" description="Polar residues" evidence="1">
    <location>
        <begin position="119"/>
        <end position="132"/>
    </location>
</feature>
<feature type="region of interest" description="Disordered" evidence="1">
    <location>
        <begin position="29"/>
        <end position="149"/>
    </location>
</feature>
<feature type="compositionally biased region" description="Polar residues" evidence="1">
    <location>
        <begin position="29"/>
        <end position="42"/>
    </location>
</feature>
<evidence type="ECO:0000313" key="2">
    <source>
        <dbReference type="Proteomes" id="UP000887540"/>
    </source>
</evidence>
<protein>
    <submittedName>
        <fullName evidence="3">Uncharacterized protein</fullName>
    </submittedName>
</protein>
<feature type="compositionally biased region" description="Basic and acidic residues" evidence="1">
    <location>
        <begin position="108"/>
        <end position="118"/>
    </location>
</feature>
<proteinExistence type="predicted"/>
<accession>A0A914EKI5</accession>
<organism evidence="2 3">
    <name type="scientific">Acrobeloides nanus</name>
    <dbReference type="NCBI Taxonomy" id="290746"/>
    <lineage>
        <taxon>Eukaryota</taxon>
        <taxon>Metazoa</taxon>
        <taxon>Ecdysozoa</taxon>
        <taxon>Nematoda</taxon>
        <taxon>Chromadorea</taxon>
        <taxon>Rhabditida</taxon>
        <taxon>Tylenchina</taxon>
        <taxon>Cephalobomorpha</taxon>
        <taxon>Cephaloboidea</taxon>
        <taxon>Cephalobidae</taxon>
        <taxon>Acrobeloides</taxon>
    </lineage>
</organism>
<dbReference type="WBParaSite" id="ACRNAN_scaffold9025.g8440.t1">
    <property type="protein sequence ID" value="ACRNAN_scaffold9025.g8440.t1"/>
    <property type="gene ID" value="ACRNAN_scaffold9025.g8440"/>
</dbReference>